<accession>A0A2L2U3K6</accession>
<dbReference type="Proteomes" id="UP000245910">
    <property type="component" value="Chromosome III"/>
</dbReference>
<protein>
    <recommendedName>
        <fullName evidence="2">Apple domain-containing protein</fullName>
    </recommendedName>
</protein>
<feature type="domain" description="Apple" evidence="2">
    <location>
        <begin position="203"/>
        <end position="275"/>
    </location>
</feature>
<proteinExistence type="predicted"/>
<name>A0A2L2U3K6_9HYPO</name>
<keyword evidence="1" id="KW-0472">Membrane</keyword>
<evidence type="ECO:0000256" key="1">
    <source>
        <dbReference type="SAM" id="Phobius"/>
    </source>
</evidence>
<dbReference type="PROSITE" id="PS50948">
    <property type="entry name" value="PAN"/>
    <property type="match status" value="1"/>
</dbReference>
<feature type="transmembrane region" description="Helical" evidence="1">
    <location>
        <begin position="46"/>
        <end position="70"/>
    </location>
</feature>
<dbReference type="InterPro" id="IPR025363">
    <property type="entry name" value="DUF4267"/>
</dbReference>
<dbReference type="EMBL" id="LN649231">
    <property type="protein sequence ID" value="CEI70580.1"/>
    <property type="molecule type" value="Genomic_DNA"/>
</dbReference>
<organism evidence="3 4">
    <name type="scientific">Fusarium venenatum</name>
    <dbReference type="NCBI Taxonomy" id="56646"/>
    <lineage>
        <taxon>Eukaryota</taxon>
        <taxon>Fungi</taxon>
        <taxon>Dikarya</taxon>
        <taxon>Ascomycota</taxon>
        <taxon>Pezizomycotina</taxon>
        <taxon>Sordariomycetes</taxon>
        <taxon>Hypocreomycetidae</taxon>
        <taxon>Hypocreales</taxon>
        <taxon>Nectriaceae</taxon>
        <taxon>Fusarium</taxon>
    </lineage>
</organism>
<evidence type="ECO:0000313" key="4">
    <source>
        <dbReference type="Proteomes" id="UP000245910"/>
    </source>
</evidence>
<dbReference type="InterPro" id="IPR003609">
    <property type="entry name" value="Pan_app"/>
</dbReference>
<reference evidence="4" key="1">
    <citation type="submission" date="2014-10" db="EMBL/GenBank/DDBJ databases">
        <authorList>
            <person name="King R."/>
        </authorList>
    </citation>
    <scope>NUCLEOTIDE SEQUENCE [LARGE SCALE GENOMIC DNA]</scope>
    <source>
        <strain evidence="4">A3/5</strain>
    </source>
</reference>
<keyword evidence="1" id="KW-1133">Transmembrane helix</keyword>
<dbReference type="AlphaFoldDB" id="A0A2L2U3K6"/>
<evidence type="ECO:0000313" key="3">
    <source>
        <dbReference type="EMBL" id="CEI70580.1"/>
    </source>
</evidence>
<evidence type="ECO:0000259" key="2">
    <source>
        <dbReference type="PROSITE" id="PS50948"/>
    </source>
</evidence>
<keyword evidence="4" id="KW-1185">Reference proteome</keyword>
<keyword evidence="1" id="KW-0812">Transmembrane</keyword>
<feature type="transmembrane region" description="Helical" evidence="1">
    <location>
        <begin position="76"/>
        <end position="98"/>
    </location>
</feature>
<dbReference type="Pfam" id="PF14087">
    <property type="entry name" value="DUF4267"/>
    <property type="match status" value="1"/>
</dbReference>
<sequence length="280" mass="30374">MGYAVDIYIYGLGLILMYQGIVALIDPKGQFRLRGIKDMRSSEEMASFAPIYMLGVRDISMGIFMVAHHYVDNLTAVLTLLAIMSFFKFGDAVVVISVGDDRIRTKAIENMAMGSTVTTNYETVDITASLNTTLSDSFAIETSLAESTATTNTTVAIDTSSETSTVTGSQMHTITTSDAVFTTTAKTSTAAPVPKHYTWICRCGIKGASVAASDDFVYSRNAAAGTRLDCYRSCLKNPNCLSLAIQENVSCELYSGSTGGTDVLDTAWKWYELYCFCDID</sequence>
<feature type="transmembrane region" description="Helical" evidence="1">
    <location>
        <begin position="7"/>
        <end position="25"/>
    </location>
</feature>